<dbReference type="AlphaFoldDB" id="A0A2T6B930"/>
<dbReference type="InterPro" id="IPR007791">
    <property type="entry name" value="DjlA_N"/>
</dbReference>
<reference evidence="2 3" key="1">
    <citation type="submission" date="2018-04" db="EMBL/GenBank/DDBJ databases">
        <title>Genomic Encyclopedia of Archaeal and Bacterial Type Strains, Phase II (KMG-II): from individual species to whole genera.</title>
        <authorList>
            <person name="Goeker M."/>
        </authorList>
    </citation>
    <scope>NUCLEOTIDE SEQUENCE [LARGE SCALE GENOMIC DNA]</scope>
    <source>
        <strain evidence="2 3">DSM 21823</strain>
    </source>
</reference>
<evidence type="ECO:0000259" key="1">
    <source>
        <dbReference type="Pfam" id="PF05099"/>
    </source>
</evidence>
<sequence>MLNWLKDKGNEARARLTAEVSKFRNRTFMEATVASCALVAAADGTISAQEKQKMAGFMRNSDELKHFDMPDVIAFFEKVVGNFDFDAAIGKAEALKVIGRLRGNEEQARVMVRVACAIGASDGDFDEAEKAVVRTICKELGLNPTDFDL</sequence>
<proteinExistence type="predicted"/>
<dbReference type="Gene3D" id="1.10.3680.10">
    <property type="entry name" value="TerB-like"/>
    <property type="match status" value="1"/>
</dbReference>
<dbReference type="Pfam" id="PF05099">
    <property type="entry name" value="TerB"/>
    <property type="match status" value="1"/>
</dbReference>
<name>A0A2T6B930_9RHOB</name>
<dbReference type="InterPro" id="IPR029024">
    <property type="entry name" value="TerB-like"/>
</dbReference>
<gene>
    <name evidence="2" type="ORF">C8N34_102354</name>
</gene>
<accession>A0A2T6B930</accession>
<dbReference type="RefSeq" id="WP_108127990.1">
    <property type="nucleotide sequence ID" value="NZ_QBKP01000002.1"/>
</dbReference>
<organism evidence="2 3">
    <name type="scientific">Gemmobacter caeni</name>
    <dbReference type="NCBI Taxonomy" id="589035"/>
    <lineage>
        <taxon>Bacteria</taxon>
        <taxon>Pseudomonadati</taxon>
        <taxon>Pseudomonadota</taxon>
        <taxon>Alphaproteobacteria</taxon>
        <taxon>Rhodobacterales</taxon>
        <taxon>Paracoccaceae</taxon>
        <taxon>Gemmobacter</taxon>
    </lineage>
</organism>
<evidence type="ECO:0000313" key="3">
    <source>
        <dbReference type="Proteomes" id="UP000244224"/>
    </source>
</evidence>
<keyword evidence="3" id="KW-1185">Reference proteome</keyword>
<dbReference type="SUPFAM" id="SSF158682">
    <property type="entry name" value="TerB-like"/>
    <property type="match status" value="1"/>
</dbReference>
<dbReference type="Proteomes" id="UP000244224">
    <property type="component" value="Unassembled WGS sequence"/>
</dbReference>
<protein>
    <submittedName>
        <fullName evidence="2">Tellurite resistance protein TerB</fullName>
    </submittedName>
</protein>
<dbReference type="EMBL" id="QBKP01000002">
    <property type="protein sequence ID" value="PTX52574.1"/>
    <property type="molecule type" value="Genomic_DNA"/>
</dbReference>
<dbReference type="CDD" id="cd07176">
    <property type="entry name" value="terB"/>
    <property type="match status" value="1"/>
</dbReference>
<dbReference type="OrthoDB" id="6543050at2"/>
<comment type="caution">
    <text evidence="2">The sequence shown here is derived from an EMBL/GenBank/DDBJ whole genome shotgun (WGS) entry which is preliminary data.</text>
</comment>
<feature type="domain" description="Co-chaperone DjlA N-terminal" evidence="1">
    <location>
        <begin position="30"/>
        <end position="148"/>
    </location>
</feature>
<evidence type="ECO:0000313" key="2">
    <source>
        <dbReference type="EMBL" id="PTX52574.1"/>
    </source>
</evidence>